<keyword evidence="3 6" id="KW-1133">Transmembrane helix</keyword>
<protein>
    <recommendedName>
        <fullName evidence="9">G-protein coupled receptors family 2 profile 2 domain-containing protein</fullName>
    </recommendedName>
</protein>
<proteinExistence type="predicted"/>
<dbReference type="SUPFAM" id="SSF81321">
    <property type="entry name" value="Family A G protein-coupled receptor-like"/>
    <property type="match status" value="1"/>
</dbReference>
<evidence type="ECO:0000313" key="7">
    <source>
        <dbReference type="EMBL" id="KAF7328502.1"/>
    </source>
</evidence>
<feature type="transmembrane region" description="Helical" evidence="6">
    <location>
        <begin position="57"/>
        <end position="80"/>
    </location>
</feature>
<evidence type="ECO:0000256" key="4">
    <source>
        <dbReference type="ARBA" id="ARBA00023136"/>
    </source>
</evidence>
<feature type="transmembrane region" description="Helical" evidence="6">
    <location>
        <begin position="128"/>
        <end position="147"/>
    </location>
</feature>
<dbReference type="EMBL" id="JACAZI010000035">
    <property type="protein sequence ID" value="KAF7328502.1"/>
    <property type="molecule type" value="Genomic_DNA"/>
</dbReference>
<reference evidence="7" key="1">
    <citation type="submission" date="2020-05" db="EMBL/GenBank/DDBJ databases">
        <title>Mycena genomes resolve the evolution of fungal bioluminescence.</title>
        <authorList>
            <person name="Tsai I.J."/>
        </authorList>
    </citation>
    <scope>NUCLEOTIDE SEQUENCE</scope>
    <source>
        <strain evidence="7">CCC161011</strain>
    </source>
</reference>
<dbReference type="AlphaFoldDB" id="A0A8H6WSM9"/>
<name>A0A8H6WSM9_9AGAR</name>
<sequence length="451" mass="50144">MAYEDSFVWTPALVNRSNQLWAITGMVGAALCGTVLVVIGIVAVNPVSRPHLDRVSFRLLVCTLLANTVFGITNAVGGHFTGPTWACGFDIFLLQLTLEISSFLLFCVALNLQLVVVHQVNGQRLEKFYIYGSILISLCVTVPPFALKQYGWDPLVQDCWYSENDPKQRLAWQIGTQLFWTLLTVAGEVITTFTVVIYMVQQKVRWRWDPVSCRRKHAHGLRSGGNALRRSLALKRTRAPRSGAVDLTDAISYANLYRGVILRIVRYPITSALINVTSVACVIHATREEGIKNWTDYHVLLLSDLVYGGRAILYACLAATDPALVRAVHAWLLSYGLISRQSSNSVQLQSLRWPTDNGKIMMVNGVPASIKFATPGSGDDSDPGKVGSTLKPRSDIEASPRPQQKDLPPLPPDEQRHSRISLGVQGFTDGGRRQQLAMERERESDEFQRRI</sequence>
<evidence type="ECO:0008006" key="9">
    <source>
        <dbReference type="Google" id="ProtNLM"/>
    </source>
</evidence>
<keyword evidence="2 6" id="KW-0812">Transmembrane</keyword>
<keyword evidence="8" id="KW-1185">Reference proteome</keyword>
<evidence type="ECO:0000256" key="3">
    <source>
        <dbReference type="ARBA" id="ARBA00022989"/>
    </source>
</evidence>
<accession>A0A8H6WSM9</accession>
<dbReference type="PANTHER" id="PTHR23112">
    <property type="entry name" value="G PROTEIN-COUPLED RECEPTOR 157-RELATED"/>
    <property type="match status" value="1"/>
</dbReference>
<dbReference type="OrthoDB" id="3251871at2759"/>
<feature type="compositionally biased region" description="Basic and acidic residues" evidence="5">
    <location>
        <begin position="438"/>
        <end position="451"/>
    </location>
</feature>
<dbReference type="GO" id="GO:0004930">
    <property type="term" value="F:G protein-coupled receptor activity"/>
    <property type="evidence" value="ECO:0007669"/>
    <property type="project" value="TreeGrafter"/>
</dbReference>
<feature type="transmembrane region" description="Helical" evidence="6">
    <location>
        <begin position="178"/>
        <end position="200"/>
    </location>
</feature>
<dbReference type="GO" id="GO:0005886">
    <property type="term" value="C:plasma membrane"/>
    <property type="evidence" value="ECO:0007669"/>
    <property type="project" value="TreeGrafter"/>
</dbReference>
<gene>
    <name evidence="7" type="ORF">MVEN_02537200</name>
</gene>
<comment type="subcellular location">
    <subcellularLocation>
        <location evidence="1">Membrane</location>
        <topology evidence="1">Multi-pass membrane protein</topology>
    </subcellularLocation>
</comment>
<dbReference type="PANTHER" id="PTHR23112:SF0">
    <property type="entry name" value="TRANSMEMBRANE PROTEIN 116"/>
    <property type="match status" value="1"/>
</dbReference>
<feature type="region of interest" description="Disordered" evidence="5">
    <location>
        <begin position="373"/>
        <end position="451"/>
    </location>
</feature>
<feature type="transmembrane region" description="Helical" evidence="6">
    <location>
        <begin position="20"/>
        <end position="45"/>
    </location>
</feature>
<evidence type="ECO:0000256" key="5">
    <source>
        <dbReference type="SAM" id="MobiDB-lite"/>
    </source>
</evidence>
<feature type="transmembrane region" description="Helical" evidence="6">
    <location>
        <begin position="92"/>
        <end position="116"/>
    </location>
</feature>
<evidence type="ECO:0000256" key="1">
    <source>
        <dbReference type="ARBA" id="ARBA00004141"/>
    </source>
</evidence>
<evidence type="ECO:0000313" key="8">
    <source>
        <dbReference type="Proteomes" id="UP000620124"/>
    </source>
</evidence>
<dbReference type="Proteomes" id="UP000620124">
    <property type="component" value="Unassembled WGS sequence"/>
</dbReference>
<evidence type="ECO:0000256" key="2">
    <source>
        <dbReference type="ARBA" id="ARBA00022692"/>
    </source>
</evidence>
<organism evidence="7 8">
    <name type="scientific">Mycena venus</name>
    <dbReference type="NCBI Taxonomy" id="2733690"/>
    <lineage>
        <taxon>Eukaryota</taxon>
        <taxon>Fungi</taxon>
        <taxon>Dikarya</taxon>
        <taxon>Basidiomycota</taxon>
        <taxon>Agaricomycotina</taxon>
        <taxon>Agaricomycetes</taxon>
        <taxon>Agaricomycetidae</taxon>
        <taxon>Agaricales</taxon>
        <taxon>Marasmiineae</taxon>
        <taxon>Mycenaceae</taxon>
        <taxon>Mycena</taxon>
    </lineage>
</organism>
<dbReference type="GO" id="GO:0007189">
    <property type="term" value="P:adenylate cyclase-activating G protein-coupled receptor signaling pathway"/>
    <property type="evidence" value="ECO:0007669"/>
    <property type="project" value="TreeGrafter"/>
</dbReference>
<evidence type="ECO:0000256" key="6">
    <source>
        <dbReference type="SAM" id="Phobius"/>
    </source>
</evidence>
<dbReference type="Gene3D" id="1.20.1070.10">
    <property type="entry name" value="Rhodopsin 7-helix transmembrane proteins"/>
    <property type="match status" value="1"/>
</dbReference>
<keyword evidence="4 6" id="KW-0472">Membrane</keyword>
<comment type="caution">
    <text evidence="7">The sequence shown here is derived from an EMBL/GenBank/DDBJ whole genome shotgun (WGS) entry which is preliminary data.</text>
</comment>